<accession>U2KKU9</accession>
<gene>
    <name evidence="1" type="ORF">HMPREF1218_1241</name>
</gene>
<reference evidence="1 2" key="1">
    <citation type="submission" date="2013-08" db="EMBL/GenBank/DDBJ databases">
        <authorList>
            <person name="Durkin A.S."/>
            <person name="Haft D.R."/>
            <person name="McCorrison J."/>
            <person name="Torralba M."/>
            <person name="Gillis M."/>
            <person name="Haft D.H."/>
            <person name="Methe B."/>
            <person name="Sutton G."/>
            <person name="Nelson K.E."/>
        </authorList>
    </citation>
    <scope>NUCLEOTIDE SEQUENCE [LARGE SCALE GENOMIC DNA]</scope>
    <source>
        <strain evidence="1 2">F0068</strain>
    </source>
</reference>
<dbReference type="EMBL" id="AWET01000044">
    <property type="protein sequence ID" value="ERJ99081.1"/>
    <property type="molecule type" value="Genomic_DNA"/>
</dbReference>
<comment type="caution">
    <text evidence="1">The sequence shown here is derived from an EMBL/GenBank/DDBJ whole genome shotgun (WGS) entry which is preliminary data.</text>
</comment>
<evidence type="ECO:0000313" key="2">
    <source>
        <dbReference type="Proteomes" id="UP000016600"/>
    </source>
</evidence>
<sequence>MERSTKNRIFAALFGVIAGRKMSGLVMLRWNDNKFNDQVKWI</sequence>
<proteinExistence type="predicted"/>
<organism evidence="1 2">
    <name type="scientific">Hoylesella pleuritidis F0068</name>
    <dbReference type="NCBI Taxonomy" id="1081904"/>
    <lineage>
        <taxon>Bacteria</taxon>
        <taxon>Pseudomonadati</taxon>
        <taxon>Bacteroidota</taxon>
        <taxon>Bacteroidia</taxon>
        <taxon>Bacteroidales</taxon>
        <taxon>Prevotellaceae</taxon>
        <taxon>Hoylesella</taxon>
    </lineage>
</organism>
<name>U2KKU9_9BACT</name>
<evidence type="ECO:0000313" key="1">
    <source>
        <dbReference type="EMBL" id="ERJ99081.1"/>
    </source>
</evidence>
<dbReference type="AlphaFoldDB" id="U2KKU9"/>
<dbReference type="Proteomes" id="UP000016600">
    <property type="component" value="Unassembled WGS sequence"/>
</dbReference>
<protein>
    <submittedName>
        <fullName evidence="1">Uncharacterized protein</fullName>
    </submittedName>
</protein>
<keyword evidence="2" id="KW-1185">Reference proteome</keyword>